<dbReference type="AlphaFoldDB" id="A0AAN0T414"/>
<feature type="region of interest" description="Disordered" evidence="1">
    <location>
        <begin position="1"/>
        <end position="48"/>
    </location>
</feature>
<protein>
    <submittedName>
        <fullName evidence="2">Uncharacterized protein</fullName>
    </submittedName>
</protein>
<organism evidence="2 3">
    <name type="scientific">Heyndrickxia coagulans</name>
    <name type="common">Weizmannia coagulans</name>
    <dbReference type="NCBI Taxonomy" id="1398"/>
    <lineage>
        <taxon>Bacteria</taxon>
        <taxon>Bacillati</taxon>
        <taxon>Bacillota</taxon>
        <taxon>Bacilli</taxon>
        <taxon>Bacillales</taxon>
        <taxon>Bacillaceae</taxon>
        <taxon>Heyndrickxia</taxon>
    </lineage>
</organism>
<evidence type="ECO:0000256" key="1">
    <source>
        <dbReference type="SAM" id="MobiDB-lite"/>
    </source>
</evidence>
<dbReference type="Proteomes" id="UP000032024">
    <property type="component" value="Chromosome"/>
</dbReference>
<evidence type="ECO:0000313" key="2">
    <source>
        <dbReference type="EMBL" id="AJO22437.1"/>
    </source>
</evidence>
<proteinExistence type="predicted"/>
<dbReference type="EMBL" id="CP010525">
    <property type="protein sequence ID" value="AJO22437.1"/>
    <property type="molecule type" value="Genomic_DNA"/>
</dbReference>
<reference evidence="3" key="1">
    <citation type="submission" date="2015-01" db="EMBL/GenBank/DDBJ databases">
        <title>Comparative genome analysis of Bacillus coagulans HM-08, Clostridium butyricum HM-68, Bacillus subtilis HM-66 and Bacillus paralicheniformis BL-09.</title>
        <authorList>
            <person name="Zhang H."/>
        </authorList>
    </citation>
    <scope>NUCLEOTIDE SEQUENCE [LARGE SCALE GENOMIC DNA]</scope>
    <source>
        <strain evidence="3">HM-08</strain>
    </source>
</reference>
<gene>
    <name evidence="2" type="ORF">SB48_HM08orf02597</name>
</gene>
<keyword evidence="3" id="KW-1185">Reference proteome</keyword>
<sequence length="48" mass="4960">MVSAGNPGRSLRGSEYSKKSEPGMPHGHGSVSGCRFPSAMETGKAPQL</sequence>
<accession>A0AAN0T414</accession>
<name>A0AAN0T414_HEYCO</name>
<evidence type="ECO:0000313" key="3">
    <source>
        <dbReference type="Proteomes" id="UP000032024"/>
    </source>
</evidence>